<dbReference type="PANTHER" id="PTHR30136">
    <property type="entry name" value="HELIX-TURN-HELIX TRANSCRIPTIONAL REGULATOR, ICLR FAMILY"/>
    <property type="match status" value="1"/>
</dbReference>
<dbReference type="Proteomes" id="UP000236584">
    <property type="component" value="Chromosome"/>
</dbReference>
<dbReference type="SUPFAM" id="SSF55781">
    <property type="entry name" value="GAF domain-like"/>
    <property type="match status" value="1"/>
</dbReference>
<keyword evidence="7" id="KW-1185">Reference proteome</keyword>
<dbReference type="InterPro" id="IPR036388">
    <property type="entry name" value="WH-like_DNA-bd_sf"/>
</dbReference>
<dbReference type="InterPro" id="IPR005471">
    <property type="entry name" value="Tscrpt_reg_IclR_N"/>
</dbReference>
<reference evidence="6 7" key="1">
    <citation type="submission" date="2018-01" db="EMBL/GenBank/DDBJ databases">
        <title>Complete genome sequence of Salinigranum rubrum GX10T, an extremely halophilic archaeon isolated from a marine solar saltern.</title>
        <authorList>
            <person name="Han S."/>
        </authorList>
    </citation>
    <scope>NUCLEOTIDE SEQUENCE [LARGE SCALE GENOMIC DNA]</scope>
    <source>
        <strain evidence="6 7">GX10</strain>
    </source>
</reference>
<dbReference type="GeneID" id="35591276"/>
<dbReference type="GO" id="GO:0045892">
    <property type="term" value="P:negative regulation of DNA-templated transcription"/>
    <property type="evidence" value="ECO:0007669"/>
    <property type="project" value="TreeGrafter"/>
</dbReference>
<feature type="domain" description="HTH iclR-type" evidence="4">
    <location>
        <begin position="10"/>
        <end position="69"/>
    </location>
</feature>
<dbReference type="Pfam" id="PF09339">
    <property type="entry name" value="HTH_IclR"/>
    <property type="match status" value="1"/>
</dbReference>
<dbReference type="SUPFAM" id="SSF46785">
    <property type="entry name" value="Winged helix' DNA-binding domain"/>
    <property type="match status" value="1"/>
</dbReference>
<dbReference type="InterPro" id="IPR050707">
    <property type="entry name" value="HTH_MetabolicPath_Reg"/>
</dbReference>
<dbReference type="GO" id="GO:0003700">
    <property type="term" value="F:DNA-binding transcription factor activity"/>
    <property type="evidence" value="ECO:0007669"/>
    <property type="project" value="TreeGrafter"/>
</dbReference>
<name>A0A2I8VGD3_9EURY</name>
<dbReference type="Gene3D" id="1.10.10.10">
    <property type="entry name" value="Winged helix-like DNA-binding domain superfamily/Winged helix DNA-binding domain"/>
    <property type="match status" value="1"/>
</dbReference>
<evidence type="ECO:0000313" key="6">
    <source>
        <dbReference type="EMBL" id="AUV80971.1"/>
    </source>
</evidence>
<dbReference type="KEGG" id="srub:C2R22_04260"/>
<dbReference type="InterPro" id="IPR036390">
    <property type="entry name" value="WH_DNA-bd_sf"/>
</dbReference>
<evidence type="ECO:0000256" key="2">
    <source>
        <dbReference type="ARBA" id="ARBA00023125"/>
    </source>
</evidence>
<dbReference type="Pfam" id="PF01614">
    <property type="entry name" value="IclR_C"/>
    <property type="match status" value="1"/>
</dbReference>
<dbReference type="EMBL" id="CP026309">
    <property type="protein sequence ID" value="AUV80971.1"/>
    <property type="molecule type" value="Genomic_DNA"/>
</dbReference>
<protein>
    <submittedName>
        <fullName evidence="6">IclR family transcriptional regulator</fullName>
    </submittedName>
</protein>
<dbReference type="InterPro" id="IPR014757">
    <property type="entry name" value="Tscrpt_reg_IclR_C"/>
</dbReference>
<dbReference type="PROSITE" id="PS51077">
    <property type="entry name" value="HTH_ICLR"/>
    <property type="match status" value="1"/>
</dbReference>
<dbReference type="RefSeq" id="WP_103424659.1">
    <property type="nucleotide sequence ID" value="NZ_CP026309.1"/>
</dbReference>
<proteinExistence type="predicted"/>
<dbReference type="CDD" id="cd00090">
    <property type="entry name" value="HTH_ARSR"/>
    <property type="match status" value="1"/>
</dbReference>
<evidence type="ECO:0000256" key="1">
    <source>
        <dbReference type="ARBA" id="ARBA00023015"/>
    </source>
</evidence>
<organism evidence="6 7">
    <name type="scientific">Salinigranum rubrum</name>
    <dbReference type="NCBI Taxonomy" id="755307"/>
    <lineage>
        <taxon>Archaea</taxon>
        <taxon>Methanobacteriati</taxon>
        <taxon>Methanobacteriota</taxon>
        <taxon>Stenosarchaea group</taxon>
        <taxon>Halobacteria</taxon>
        <taxon>Halobacteriales</taxon>
        <taxon>Haloferacaceae</taxon>
        <taxon>Salinigranum</taxon>
    </lineage>
</organism>
<keyword evidence="3" id="KW-0804">Transcription</keyword>
<evidence type="ECO:0000313" key="7">
    <source>
        <dbReference type="Proteomes" id="UP000236584"/>
    </source>
</evidence>
<sequence>MSTQGGGRTLQTTATSLRVVETLRDLDGARVTELAEAMDLAPSTVHAHLTTLAENEYVVKTGDVYHLSLAFLSLGDYVRNRRKAYRIAESYTEQLAEETECRAVFAVEENGRGVYMYTFSGQHAVWTYSTVGKRFHLHQTAAGKSILSRLPDGRVGAIIDEWGLPAATENTITDADTLVAELESVRERGVAFNHEEQLDGVKAVGVPVNGPDGQVIGAFSVASPANRMTDDRFETGLPETLLGVANEFELENSMS</sequence>
<evidence type="ECO:0000256" key="3">
    <source>
        <dbReference type="ARBA" id="ARBA00023163"/>
    </source>
</evidence>
<dbReference type="PANTHER" id="PTHR30136:SF35">
    <property type="entry name" value="HTH-TYPE TRANSCRIPTIONAL REGULATOR RV1719"/>
    <property type="match status" value="1"/>
</dbReference>
<evidence type="ECO:0000259" key="4">
    <source>
        <dbReference type="PROSITE" id="PS51077"/>
    </source>
</evidence>
<dbReference type="SMART" id="SM00346">
    <property type="entry name" value="HTH_ICLR"/>
    <property type="match status" value="1"/>
</dbReference>
<dbReference type="OrthoDB" id="14763at2157"/>
<accession>A0A2I8VGD3</accession>
<feature type="domain" description="IclR-ED" evidence="5">
    <location>
        <begin position="70"/>
        <end position="254"/>
    </location>
</feature>
<dbReference type="PROSITE" id="PS51078">
    <property type="entry name" value="ICLR_ED"/>
    <property type="match status" value="1"/>
</dbReference>
<dbReference type="InterPro" id="IPR029016">
    <property type="entry name" value="GAF-like_dom_sf"/>
</dbReference>
<keyword evidence="2" id="KW-0238">DNA-binding</keyword>
<evidence type="ECO:0000259" key="5">
    <source>
        <dbReference type="PROSITE" id="PS51078"/>
    </source>
</evidence>
<dbReference type="AlphaFoldDB" id="A0A2I8VGD3"/>
<keyword evidence="1" id="KW-0805">Transcription regulation</keyword>
<dbReference type="Gene3D" id="3.30.450.40">
    <property type="match status" value="1"/>
</dbReference>
<dbReference type="InterPro" id="IPR011991">
    <property type="entry name" value="ArsR-like_HTH"/>
</dbReference>
<gene>
    <name evidence="6" type="ORF">C2R22_04260</name>
</gene>
<dbReference type="GO" id="GO:0003677">
    <property type="term" value="F:DNA binding"/>
    <property type="evidence" value="ECO:0007669"/>
    <property type="project" value="UniProtKB-KW"/>
</dbReference>